<dbReference type="OrthoDB" id="95180at2759"/>
<keyword evidence="1" id="KW-0175">Coiled coil</keyword>
<organism evidence="3 4">
    <name type="scientific">Phytophthora lilii</name>
    <dbReference type="NCBI Taxonomy" id="2077276"/>
    <lineage>
        <taxon>Eukaryota</taxon>
        <taxon>Sar</taxon>
        <taxon>Stramenopiles</taxon>
        <taxon>Oomycota</taxon>
        <taxon>Peronosporomycetes</taxon>
        <taxon>Peronosporales</taxon>
        <taxon>Peronosporaceae</taxon>
        <taxon>Phytophthora</taxon>
    </lineage>
</organism>
<name>A0A9W6YK31_9STRA</name>
<evidence type="ECO:0000313" key="3">
    <source>
        <dbReference type="EMBL" id="GMF65940.1"/>
    </source>
</evidence>
<dbReference type="EMBL" id="BSXW01012518">
    <property type="protein sequence ID" value="GMF65940.1"/>
    <property type="molecule type" value="Genomic_DNA"/>
</dbReference>
<evidence type="ECO:0000256" key="2">
    <source>
        <dbReference type="SAM" id="MobiDB-lite"/>
    </source>
</evidence>
<evidence type="ECO:0000256" key="1">
    <source>
        <dbReference type="SAM" id="Coils"/>
    </source>
</evidence>
<proteinExistence type="predicted"/>
<accession>A0A9W6YK31</accession>
<feature type="compositionally biased region" description="Polar residues" evidence="2">
    <location>
        <begin position="45"/>
        <end position="58"/>
    </location>
</feature>
<keyword evidence="4" id="KW-1185">Reference proteome</keyword>
<feature type="coiled-coil region" evidence="1">
    <location>
        <begin position="65"/>
        <end position="92"/>
    </location>
</feature>
<dbReference type="Proteomes" id="UP001165083">
    <property type="component" value="Unassembled WGS sequence"/>
</dbReference>
<sequence length="282" mass="31678">MALDADFLAEVEDFLAKTDSPTLSLEHESDIQSKSCSPEFECSKETPQTNATKSTQNAKKTKSYYKLRQMKRENLRRQVKELTAELDKRTKAREARRTQAPSIWRAFAKHQEQERLRAEGKQRRLSAAIDARAAMIHGFWISMQDRLNSLCVATEEEVRLIGGIPGGVRSNQNDKSHVDSAQTETPGCSSAELGIESSQVGQVFCACEIQPQDGVWEDSGQLFKTQMFFLCETTLFTASCCRRDCYRCCQESASSSLGIPVNRLPTTFTRGAYDYGTLIMGR</sequence>
<protein>
    <submittedName>
        <fullName evidence="3">Unnamed protein product</fullName>
    </submittedName>
</protein>
<comment type="caution">
    <text evidence="3">The sequence shown here is derived from an EMBL/GenBank/DDBJ whole genome shotgun (WGS) entry which is preliminary data.</text>
</comment>
<feature type="region of interest" description="Disordered" evidence="2">
    <location>
        <begin position="18"/>
        <end position="62"/>
    </location>
</feature>
<gene>
    <name evidence="3" type="ORF">Plil01_001852000</name>
</gene>
<reference evidence="3" key="1">
    <citation type="submission" date="2023-04" db="EMBL/GenBank/DDBJ databases">
        <title>Phytophthora lilii NBRC 32176.</title>
        <authorList>
            <person name="Ichikawa N."/>
            <person name="Sato H."/>
            <person name="Tonouchi N."/>
        </authorList>
    </citation>
    <scope>NUCLEOTIDE SEQUENCE</scope>
    <source>
        <strain evidence="3">NBRC 32176</strain>
    </source>
</reference>
<dbReference type="AlphaFoldDB" id="A0A9W6YK31"/>
<evidence type="ECO:0000313" key="4">
    <source>
        <dbReference type="Proteomes" id="UP001165083"/>
    </source>
</evidence>